<reference evidence="5 6" key="1">
    <citation type="submission" date="2019-08" db="EMBL/GenBank/DDBJ databases">
        <title>In-depth cultivation of the pig gut microbiome towards novel bacterial diversity and tailored functional studies.</title>
        <authorList>
            <person name="Wylensek D."/>
            <person name="Hitch T.C.A."/>
            <person name="Clavel T."/>
        </authorList>
    </citation>
    <scope>NUCLEOTIDE SEQUENCE [LARGE SCALE GENOMIC DNA]</scope>
    <source>
        <strain evidence="5 6">LKV-178-WT-2G</strain>
    </source>
</reference>
<dbReference type="NCBIfam" id="TIGR04105">
    <property type="entry name" value="FeFe_hydrog_B1"/>
    <property type="match status" value="1"/>
</dbReference>
<dbReference type="SUPFAM" id="SSF53920">
    <property type="entry name" value="Fe-only hydrogenase"/>
    <property type="match status" value="1"/>
</dbReference>
<dbReference type="PROSITE" id="PS00198">
    <property type="entry name" value="4FE4S_FER_1"/>
    <property type="match status" value="2"/>
</dbReference>
<evidence type="ECO:0000259" key="4">
    <source>
        <dbReference type="PROSITE" id="PS51379"/>
    </source>
</evidence>
<feature type="domain" description="4Fe-4S ferredoxin-type" evidence="4">
    <location>
        <begin position="113"/>
        <end position="143"/>
    </location>
</feature>
<dbReference type="Gene3D" id="3.40.50.1780">
    <property type="match status" value="1"/>
</dbReference>
<dbReference type="Proteomes" id="UP000470082">
    <property type="component" value="Unassembled WGS sequence"/>
</dbReference>
<dbReference type="AlphaFoldDB" id="A0A7X2N2G9"/>
<feature type="domain" description="4Fe-4S ferredoxin-type" evidence="4">
    <location>
        <begin position="190"/>
        <end position="219"/>
    </location>
</feature>
<dbReference type="EMBL" id="VUMM01000005">
    <property type="protein sequence ID" value="MSS01270.1"/>
    <property type="molecule type" value="Genomic_DNA"/>
</dbReference>
<dbReference type="InterPro" id="IPR017896">
    <property type="entry name" value="4Fe4S_Fe-S-bd"/>
</dbReference>
<name>A0A7X2N2G9_9FIRM</name>
<dbReference type="InterPro" id="IPR027631">
    <property type="entry name" value="Mono_FeFe_hydrog"/>
</dbReference>
<dbReference type="PROSITE" id="PS51379">
    <property type="entry name" value="4FE4S_FER_2"/>
    <property type="match status" value="3"/>
</dbReference>
<keyword evidence="6" id="KW-1185">Reference proteome</keyword>
<dbReference type="InterPro" id="IPR017900">
    <property type="entry name" value="4Fe4S_Fe_S_CS"/>
</dbReference>
<dbReference type="Pfam" id="PF02906">
    <property type="entry name" value="Fe_hyd_lg_C"/>
    <property type="match status" value="1"/>
</dbReference>
<dbReference type="CDD" id="cd10549">
    <property type="entry name" value="MtMvhB_like"/>
    <property type="match status" value="1"/>
</dbReference>
<dbReference type="InterPro" id="IPR050340">
    <property type="entry name" value="Cytosolic_Fe-S_CAF"/>
</dbReference>
<dbReference type="GO" id="GO:0051536">
    <property type="term" value="F:iron-sulfur cluster binding"/>
    <property type="evidence" value="ECO:0007669"/>
    <property type="project" value="UniProtKB-KW"/>
</dbReference>
<organism evidence="5 6">
    <name type="scientific">Floccifex porci</name>
    <dbReference type="NCBI Taxonomy" id="2606629"/>
    <lineage>
        <taxon>Bacteria</taxon>
        <taxon>Bacillati</taxon>
        <taxon>Bacillota</taxon>
        <taxon>Erysipelotrichia</taxon>
        <taxon>Erysipelotrichales</taxon>
        <taxon>Erysipelotrichaceae</taxon>
        <taxon>Floccifex</taxon>
    </lineage>
</organism>
<dbReference type="GO" id="GO:0046872">
    <property type="term" value="F:metal ion binding"/>
    <property type="evidence" value="ECO:0007669"/>
    <property type="project" value="UniProtKB-KW"/>
</dbReference>
<keyword evidence="2" id="KW-0408">Iron</keyword>
<dbReference type="Gene3D" id="3.40.950.10">
    <property type="entry name" value="Fe-only Hydrogenase (Larger Subunit), Chain L, domain 3"/>
    <property type="match status" value="2"/>
</dbReference>
<evidence type="ECO:0000256" key="1">
    <source>
        <dbReference type="ARBA" id="ARBA00022723"/>
    </source>
</evidence>
<comment type="caution">
    <text evidence="5">The sequence shown here is derived from an EMBL/GenBank/DDBJ whole genome shotgun (WGS) entry which is preliminary data.</text>
</comment>
<keyword evidence="1" id="KW-0479">Metal-binding</keyword>
<dbReference type="SUPFAM" id="SSF54862">
    <property type="entry name" value="4Fe-4S ferredoxins"/>
    <property type="match status" value="1"/>
</dbReference>
<dbReference type="Gene3D" id="3.30.70.20">
    <property type="match status" value="2"/>
</dbReference>
<evidence type="ECO:0000313" key="6">
    <source>
        <dbReference type="Proteomes" id="UP000470082"/>
    </source>
</evidence>
<accession>A0A7X2N2G9</accession>
<sequence>MPRGVYNSVTDIRRRIFTAIAEMAYSDDTDYARRIEEIPYEILPGTKATYRNSIFLERAIIGERLRLGMGLPIREHSEYGKISDGIEESTIAKKYYDDPLINIIKFACNACPEKKIFVTNACQGCLSHQCTEVCPRDAIHIVNGRSLVDQEKCIKCGRCMDACPYNAITKIERPCAASCGMDAITSDEEGKAVINYDKCVSCGQCLVNCPFGAIVDKGQIFQTIYAMKEGHEVIAAIAPAFVGQFGPKVTPDKVKSALKQLGFADVVEVAIGADLCTIEEAEDFLNKVPEKQPFMATSCCPAWSVMAKKNFPQFAPYISMALTPMVLTGRLIKKDKPNAKVVFIGPCAAKKLEASRRSIRSDIDFVLTFEEVMGMFNAKKIDLANIAESDPLTEGSNTGRGFAVSGGVAKAVKDLINKQHPEIDVKVQAAEGLKNCKSMLMMAKAGRLNGYLLEGMACPGGCVAGAGTLQPITKSSALIKKYANENTRILADDSDYGHRLEEVSEH</sequence>
<dbReference type="RefSeq" id="WP_154459737.1">
    <property type="nucleotide sequence ID" value="NZ_JAQYTQ010000065.1"/>
</dbReference>
<dbReference type="PANTHER" id="PTHR11615">
    <property type="entry name" value="NITRATE, FORMATE, IRON DEHYDROGENASE"/>
    <property type="match status" value="1"/>
</dbReference>
<evidence type="ECO:0000256" key="2">
    <source>
        <dbReference type="ARBA" id="ARBA00023004"/>
    </source>
</evidence>
<protein>
    <submittedName>
        <fullName evidence="5">4Fe-4S dicluster domain-containing protein</fullName>
    </submittedName>
</protein>
<dbReference type="InterPro" id="IPR009016">
    <property type="entry name" value="Fe_hydrogenase"/>
</dbReference>
<keyword evidence="3" id="KW-0411">Iron-sulfur</keyword>
<gene>
    <name evidence="5" type="ORF">FYJ50_03980</name>
</gene>
<evidence type="ECO:0000313" key="5">
    <source>
        <dbReference type="EMBL" id="MSS01270.1"/>
    </source>
</evidence>
<feature type="domain" description="4Fe-4S ferredoxin-type" evidence="4">
    <location>
        <begin position="144"/>
        <end position="173"/>
    </location>
</feature>
<dbReference type="Pfam" id="PF00037">
    <property type="entry name" value="Fer4"/>
    <property type="match status" value="2"/>
</dbReference>
<evidence type="ECO:0000256" key="3">
    <source>
        <dbReference type="ARBA" id="ARBA00023014"/>
    </source>
</evidence>
<proteinExistence type="predicted"/>
<dbReference type="InterPro" id="IPR004108">
    <property type="entry name" value="Fe_hydrogenase_lsu_C"/>
</dbReference>